<feature type="domain" description="PAS" evidence="14">
    <location>
        <begin position="489"/>
        <end position="538"/>
    </location>
</feature>
<evidence type="ECO:0000256" key="10">
    <source>
        <dbReference type="ARBA" id="ARBA00023136"/>
    </source>
</evidence>
<sequence>MPEPRPPSTLTALPGSRWLLPVLVFVLLAAGTVGAWRWQSLAQLEAADFAGLRDSAAHTAELRDRLKLHAQFLRSLSAFAAANVSQDLKAWRRYTNEIDISRNLNGLLAFAYAPAVASSQRAAFVFGQRQQVDRSNFTIFPPPGDNLAVPVTFVAPDTPTSQQALGFNLLSEAVRREAVDIAIASRDVAMSGRITLLSDEKTRRPGFMLLHAIYQPGMPLGNVEERRRAFSGVVLNAYHTDAFLASLNLGFNSQFAIQIFDEGSNSRSAIAQPPALIFDSAPDLPATANAPIFHHEIDFGGRNWVLHYRPRPTQQDSSGFDAARLILVSGLGGSVLFALLVFYLTTHRERAEHYARRITAELRRSEERIRLATAGTNDGLWDQNLQTGEEYISDRMAEIFGFPRDQPPQQLSRYTECIYPEDIERHNAALRRHLRENAPFDIELRIDKTNGDSAWIRARGEAIRDPAGRAIRIAGSVSDITEKKNAEARLERLRRLLATSIAATPLPLFVQDERRKLQMVNDAFCTLLGTPERDLLTRFWPDFAGISAADQRRLLGASERALASGACEPLSFEFDSPDQTRHRLIARIAQAQNPEGEPFLITTLTDVTELHRAEMAIKAADQMKQAVLDAATEVAIIACDPEGLITIFNRGAEKMLGYTADEMVGRQTPQLIHLPSEVAARNSELSRKLGYPVSGFETFVAKARDGNPDQHDWTYVRKDGRQLSVNLVVTTQRDGAGKIIGYLGIAVDVSEQKRAEQELEQHRDHLQELIAERTQQLDVALHEAQAANVAKSEFLANMSHELRTPMHAILSFAELGEDRAEAGNQTKMAQYFNRIGQSARRLLGLINELLDLAKLEAGRMALNAVPIDVLALLRHTAAHLESLMQPRQLSLEISYDTLQTDLVGDPERIAQVFHNLLSNAIKFSPDQGTIRIHLAAAELPCGRPTENGKNQPALAISFSDAGIGIPQDELHSIFDKFVQSSATKTGAGGTGLGLAISREIVLQHRGTIAAENNAGSGACFTVTLPLNIRMESSDHDE</sequence>
<dbReference type="SUPFAM" id="SSF55874">
    <property type="entry name" value="ATPase domain of HSP90 chaperone/DNA topoisomerase II/histidine kinase"/>
    <property type="match status" value="1"/>
</dbReference>
<dbReference type="InterPro" id="IPR001610">
    <property type="entry name" value="PAC"/>
</dbReference>
<dbReference type="InterPro" id="IPR042240">
    <property type="entry name" value="CHASE_sf"/>
</dbReference>
<evidence type="ECO:0000259" key="13">
    <source>
        <dbReference type="PROSITE" id="PS50109"/>
    </source>
</evidence>
<name>A0A133XNG8_9RHOO</name>
<dbReference type="PROSITE" id="PS50112">
    <property type="entry name" value="PAS"/>
    <property type="match status" value="3"/>
</dbReference>
<dbReference type="InterPro" id="IPR006189">
    <property type="entry name" value="CHASE_dom"/>
</dbReference>
<dbReference type="SUPFAM" id="SSF55785">
    <property type="entry name" value="PYP-like sensor domain (PAS domain)"/>
    <property type="match status" value="3"/>
</dbReference>
<dbReference type="Gene3D" id="3.30.565.10">
    <property type="entry name" value="Histidine kinase-like ATPase, C-terminal domain"/>
    <property type="match status" value="1"/>
</dbReference>
<keyword evidence="5" id="KW-0808">Transferase</keyword>
<proteinExistence type="predicted"/>
<dbReference type="PROSITE" id="PS50839">
    <property type="entry name" value="CHASE"/>
    <property type="match status" value="1"/>
</dbReference>
<dbReference type="SMART" id="SM00091">
    <property type="entry name" value="PAS"/>
    <property type="match status" value="3"/>
</dbReference>
<dbReference type="InterPro" id="IPR050736">
    <property type="entry name" value="Sensor_HK_Regulatory"/>
</dbReference>
<dbReference type="Pfam" id="PF13426">
    <property type="entry name" value="PAS_9"/>
    <property type="match status" value="1"/>
</dbReference>
<feature type="domain" description="PAS" evidence="14">
    <location>
        <begin position="365"/>
        <end position="437"/>
    </location>
</feature>
<dbReference type="SMART" id="SM00387">
    <property type="entry name" value="HATPase_c"/>
    <property type="match status" value="1"/>
</dbReference>
<evidence type="ECO:0000256" key="4">
    <source>
        <dbReference type="ARBA" id="ARBA00022553"/>
    </source>
</evidence>
<evidence type="ECO:0000256" key="1">
    <source>
        <dbReference type="ARBA" id="ARBA00000085"/>
    </source>
</evidence>
<dbReference type="RefSeq" id="WP_066880015.1">
    <property type="nucleotide sequence ID" value="NZ_LODL01000005.1"/>
</dbReference>
<dbReference type="FunFam" id="3.30.565.10:FF:000006">
    <property type="entry name" value="Sensor histidine kinase WalK"/>
    <property type="match status" value="1"/>
</dbReference>
<dbReference type="InterPro" id="IPR004358">
    <property type="entry name" value="Sig_transdc_His_kin-like_C"/>
</dbReference>
<comment type="subcellular location">
    <subcellularLocation>
        <location evidence="2">Cell inner membrane</location>
        <topology evidence="2">Multi-pass membrane protein</topology>
    </subcellularLocation>
</comment>
<reference evidence="17 18" key="1">
    <citation type="submission" date="2015-12" db="EMBL/GenBank/DDBJ databases">
        <title>Nitrous oxide reduction kinetics distinguish bacteria harboring typical versus atypical NosZ.</title>
        <authorList>
            <person name="Yoon S."/>
            <person name="Nissen S."/>
            <person name="Park D."/>
            <person name="Sanford R.A."/>
            <person name="Loeffler F.E."/>
        </authorList>
    </citation>
    <scope>NUCLEOTIDE SEQUENCE [LARGE SCALE GENOMIC DNA]</scope>
    <source>
        <strain evidence="17 18">ATCC BAA-841</strain>
    </source>
</reference>
<dbReference type="Gene3D" id="3.30.450.350">
    <property type="entry name" value="CHASE domain"/>
    <property type="match status" value="1"/>
</dbReference>
<dbReference type="Pfam" id="PF08447">
    <property type="entry name" value="PAS_3"/>
    <property type="match status" value="1"/>
</dbReference>
<dbReference type="InterPro" id="IPR036097">
    <property type="entry name" value="HisK_dim/P_sf"/>
</dbReference>
<dbReference type="STRING" id="281362.AT959_02010"/>
<evidence type="ECO:0000313" key="17">
    <source>
        <dbReference type="EMBL" id="KXB32484.1"/>
    </source>
</evidence>
<keyword evidence="18" id="KW-1185">Reference proteome</keyword>
<dbReference type="GO" id="GO:0000155">
    <property type="term" value="F:phosphorelay sensor kinase activity"/>
    <property type="evidence" value="ECO:0007669"/>
    <property type="project" value="InterPro"/>
</dbReference>
<dbReference type="InterPro" id="IPR035965">
    <property type="entry name" value="PAS-like_dom_sf"/>
</dbReference>
<dbReference type="NCBIfam" id="TIGR00229">
    <property type="entry name" value="sensory_box"/>
    <property type="match status" value="2"/>
</dbReference>
<dbReference type="SMART" id="SM00388">
    <property type="entry name" value="HisKA"/>
    <property type="match status" value="1"/>
</dbReference>
<feature type="domain" description="Histidine kinase" evidence="13">
    <location>
        <begin position="797"/>
        <end position="1028"/>
    </location>
</feature>
<dbReference type="SUPFAM" id="SSF47384">
    <property type="entry name" value="Homodimeric domain of signal transducing histidine kinase"/>
    <property type="match status" value="1"/>
</dbReference>
<dbReference type="PROSITE" id="PS50109">
    <property type="entry name" value="HIS_KIN"/>
    <property type="match status" value="1"/>
</dbReference>
<keyword evidence="8 12" id="KW-1133">Transmembrane helix</keyword>
<dbReference type="EC" id="2.7.13.3" evidence="3"/>
<dbReference type="Pfam" id="PF13188">
    <property type="entry name" value="PAS_8"/>
    <property type="match status" value="1"/>
</dbReference>
<keyword evidence="4" id="KW-0597">Phosphoprotein</keyword>
<evidence type="ECO:0000313" key="18">
    <source>
        <dbReference type="Proteomes" id="UP000070186"/>
    </source>
</evidence>
<evidence type="ECO:0000256" key="3">
    <source>
        <dbReference type="ARBA" id="ARBA00012438"/>
    </source>
</evidence>
<dbReference type="SMART" id="SM00086">
    <property type="entry name" value="PAC"/>
    <property type="match status" value="2"/>
</dbReference>
<evidence type="ECO:0000259" key="16">
    <source>
        <dbReference type="PROSITE" id="PS50839"/>
    </source>
</evidence>
<dbReference type="FunFam" id="1.10.287.130:FF:000001">
    <property type="entry name" value="Two-component sensor histidine kinase"/>
    <property type="match status" value="1"/>
</dbReference>
<keyword evidence="10 12" id="KW-0472">Membrane</keyword>
<dbReference type="PANTHER" id="PTHR43711:SF1">
    <property type="entry name" value="HISTIDINE KINASE 1"/>
    <property type="match status" value="1"/>
</dbReference>
<dbReference type="PROSITE" id="PS50113">
    <property type="entry name" value="PAC"/>
    <property type="match status" value="2"/>
</dbReference>
<protein>
    <recommendedName>
        <fullName evidence="3">histidine kinase</fullName>
        <ecNumber evidence="3">2.7.13.3</ecNumber>
    </recommendedName>
</protein>
<feature type="transmembrane region" description="Helical" evidence="12">
    <location>
        <begin position="325"/>
        <end position="344"/>
    </location>
</feature>
<dbReference type="AlphaFoldDB" id="A0A133XNG8"/>
<gene>
    <name evidence="17" type="ORF">AT959_02010</name>
</gene>
<evidence type="ECO:0000256" key="12">
    <source>
        <dbReference type="SAM" id="Phobius"/>
    </source>
</evidence>
<feature type="domain" description="PAS" evidence="14">
    <location>
        <begin position="620"/>
        <end position="673"/>
    </location>
</feature>
<dbReference type="Gene3D" id="3.30.450.20">
    <property type="entry name" value="PAS domain"/>
    <property type="match status" value="3"/>
</dbReference>
<evidence type="ECO:0000259" key="15">
    <source>
        <dbReference type="PROSITE" id="PS50113"/>
    </source>
</evidence>
<feature type="domain" description="PAC" evidence="15">
    <location>
        <begin position="709"/>
        <end position="761"/>
    </location>
</feature>
<dbReference type="Pfam" id="PF02518">
    <property type="entry name" value="HATPase_c"/>
    <property type="match status" value="1"/>
</dbReference>
<dbReference type="PRINTS" id="PR00344">
    <property type="entry name" value="BCTRLSENSOR"/>
</dbReference>
<keyword evidence="6 12" id="KW-0812">Transmembrane</keyword>
<dbReference type="EMBL" id="LODL01000005">
    <property type="protein sequence ID" value="KXB32484.1"/>
    <property type="molecule type" value="Genomic_DNA"/>
</dbReference>
<keyword evidence="11" id="KW-0175">Coiled coil</keyword>
<dbReference type="Gene3D" id="1.10.287.130">
    <property type="match status" value="1"/>
</dbReference>
<feature type="domain" description="PAC" evidence="15">
    <location>
        <begin position="440"/>
        <end position="492"/>
    </location>
</feature>
<evidence type="ECO:0000256" key="2">
    <source>
        <dbReference type="ARBA" id="ARBA00004429"/>
    </source>
</evidence>
<dbReference type="InterPro" id="IPR003594">
    <property type="entry name" value="HATPase_dom"/>
</dbReference>
<evidence type="ECO:0000256" key="8">
    <source>
        <dbReference type="ARBA" id="ARBA00022989"/>
    </source>
</evidence>
<evidence type="ECO:0000256" key="6">
    <source>
        <dbReference type="ARBA" id="ARBA00022692"/>
    </source>
</evidence>
<evidence type="ECO:0000259" key="14">
    <source>
        <dbReference type="PROSITE" id="PS50112"/>
    </source>
</evidence>
<dbReference type="Pfam" id="PF03924">
    <property type="entry name" value="CHASE"/>
    <property type="match status" value="1"/>
</dbReference>
<dbReference type="Proteomes" id="UP000070186">
    <property type="component" value="Unassembled WGS sequence"/>
</dbReference>
<comment type="caution">
    <text evidence="17">The sequence shown here is derived from an EMBL/GenBank/DDBJ whole genome shotgun (WGS) entry which is preliminary data.</text>
</comment>
<dbReference type="GO" id="GO:0005886">
    <property type="term" value="C:plasma membrane"/>
    <property type="evidence" value="ECO:0007669"/>
    <property type="project" value="UniProtKB-SubCell"/>
</dbReference>
<evidence type="ECO:0000256" key="9">
    <source>
        <dbReference type="ARBA" id="ARBA00023012"/>
    </source>
</evidence>
<comment type="catalytic activity">
    <reaction evidence="1">
        <text>ATP + protein L-histidine = ADP + protein N-phospho-L-histidine.</text>
        <dbReference type="EC" id="2.7.13.3"/>
    </reaction>
</comment>
<keyword evidence="9" id="KW-0902">Two-component regulatory system</keyword>
<feature type="transmembrane region" description="Helical" evidence="12">
    <location>
        <begin position="18"/>
        <end position="36"/>
    </location>
</feature>
<dbReference type="InterPro" id="IPR013655">
    <property type="entry name" value="PAS_fold_3"/>
</dbReference>
<dbReference type="Pfam" id="PF00512">
    <property type="entry name" value="HisKA"/>
    <property type="match status" value="1"/>
</dbReference>
<accession>A0A133XNG8</accession>
<dbReference type="InterPro" id="IPR000700">
    <property type="entry name" value="PAS-assoc_C"/>
</dbReference>
<dbReference type="CDD" id="cd00082">
    <property type="entry name" value="HisKA"/>
    <property type="match status" value="1"/>
</dbReference>
<dbReference type="InterPro" id="IPR000014">
    <property type="entry name" value="PAS"/>
</dbReference>
<dbReference type="InterPro" id="IPR003661">
    <property type="entry name" value="HisK_dim/P_dom"/>
</dbReference>
<dbReference type="PANTHER" id="PTHR43711">
    <property type="entry name" value="TWO-COMPONENT HISTIDINE KINASE"/>
    <property type="match status" value="1"/>
</dbReference>
<evidence type="ECO:0000256" key="7">
    <source>
        <dbReference type="ARBA" id="ARBA00022777"/>
    </source>
</evidence>
<feature type="domain" description="CHASE" evidence="16">
    <location>
        <begin position="82"/>
        <end position="307"/>
    </location>
</feature>
<dbReference type="InterPro" id="IPR036890">
    <property type="entry name" value="HATPase_C_sf"/>
</dbReference>
<dbReference type="CDD" id="cd00130">
    <property type="entry name" value="PAS"/>
    <property type="match status" value="3"/>
</dbReference>
<dbReference type="SMART" id="SM01079">
    <property type="entry name" value="CHASE"/>
    <property type="match status" value="1"/>
</dbReference>
<feature type="coiled-coil region" evidence="11">
    <location>
        <begin position="749"/>
        <end position="776"/>
    </location>
</feature>
<evidence type="ECO:0000256" key="5">
    <source>
        <dbReference type="ARBA" id="ARBA00022679"/>
    </source>
</evidence>
<dbReference type="InterPro" id="IPR005467">
    <property type="entry name" value="His_kinase_dom"/>
</dbReference>
<organism evidence="17 18">
    <name type="scientific">Dechloromonas denitrificans</name>
    <dbReference type="NCBI Taxonomy" id="281362"/>
    <lineage>
        <taxon>Bacteria</taxon>
        <taxon>Pseudomonadati</taxon>
        <taxon>Pseudomonadota</taxon>
        <taxon>Betaproteobacteria</taxon>
        <taxon>Rhodocyclales</taxon>
        <taxon>Azonexaceae</taxon>
        <taxon>Dechloromonas</taxon>
    </lineage>
</organism>
<keyword evidence="7" id="KW-0418">Kinase</keyword>
<evidence type="ECO:0000256" key="11">
    <source>
        <dbReference type="SAM" id="Coils"/>
    </source>
</evidence>